<feature type="binding site" evidence="14">
    <location>
        <position position="87"/>
    </location>
    <ligand>
        <name>Zn(2+)</name>
        <dbReference type="ChEBI" id="CHEBI:29105"/>
        <label>2</label>
    </ligand>
</feature>
<evidence type="ECO:0000313" key="18">
    <source>
        <dbReference type="EMBL" id="CRK89152.1"/>
    </source>
</evidence>
<comment type="cofactor">
    <cofactor evidence="14">
        <name>Zn(2+)</name>
        <dbReference type="ChEBI" id="CHEBI:29105"/>
    </cofactor>
    <text evidence="14">Binds 2 Zn(2+) ions.</text>
</comment>
<evidence type="ECO:0000256" key="17">
    <source>
        <dbReference type="SAM" id="SignalP"/>
    </source>
</evidence>
<evidence type="ECO:0000256" key="1">
    <source>
        <dbReference type="ARBA" id="ARBA00004609"/>
    </source>
</evidence>
<dbReference type="PANTHER" id="PTHR11596">
    <property type="entry name" value="ALKALINE PHOSPHATASE"/>
    <property type="match status" value="1"/>
</dbReference>
<feature type="binding site" evidence="14">
    <location>
        <position position="467"/>
    </location>
    <ligand>
        <name>Zn(2+)</name>
        <dbReference type="ChEBI" id="CHEBI:29105"/>
        <label>2</label>
    </ligand>
</feature>
<evidence type="ECO:0000256" key="6">
    <source>
        <dbReference type="ARBA" id="ARBA00022723"/>
    </source>
</evidence>
<keyword evidence="6 14" id="KW-0479">Metal-binding</keyword>
<sequence>MLKRYFLQFLLITSAFSAPQINEKCQESADNLEQACSLADEDKPFVGHSNENSPDFWQLSGQKTLEDNIKKSMNENVAKNLIILVADGMSIPTQMATRMYMGGEEKVLSFEKFPYVGLSKTYCVDSQVADSACSATAFLSGIKTNFGVVSLDASNRRYNCSSKSVKKNHVESIFKYAQDAKKATGFVTNTRVTHATTAAIYANSPSRYFENDSQTPPGCDDIALQLIHGNIGRNLDVVLGGGYREFLPADKYDPHGRVGVRTDNRDLIKEMLLTTRRSDFVYDRNSLKRANVKFIDKLFGVFSKSHMKYHLFNDKTVEPTLIEMTLKALQMVAKNPNGYVLLIENGRIDHGHHKNRAKLALEETVQFHNVVNYVKSQVDERETLIVVTADHSHTMTVSGYPKRRHDILALGGFSPEDEMPYFTLSYANGMGFSQHFNESGRNNPLDMDFNDPLFMHPTTVPLNEATHAGDDVGVYAIGPYSHLFTGVYEQHYIAHAMMYATCLGPEKFTKSPSCDESNVIKISFILLAFNALTFFMF</sequence>
<evidence type="ECO:0000313" key="19">
    <source>
        <dbReference type="Proteomes" id="UP000183832"/>
    </source>
</evidence>
<proteinExistence type="inferred from homology"/>
<feature type="binding site" evidence="14">
    <location>
        <position position="194"/>
    </location>
    <ligand>
        <name>Mg(2+)</name>
        <dbReference type="ChEBI" id="CHEBI:18420"/>
    </ligand>
</feature>
<dbReference type="PROSITE" id="PS00123">
    <property type="entry name" value="ALKALINE_PHOSPHATASE"/>
    <property type="match status" value="1"/>
</dbReference>
<dbReference type="Gene3D" id="3.40.720.10">
    <property type="entry name" value="Alkaline Phosphatase, subunit A"/>
    <property type="match status" value="1"/>
</dbReference>
<dbReference type="PANTHER" id="PTHR11596:SF95">
    <property type="entry name" value="ALKALINE PHOSPHATASE-RELATED"/>
    <property type="match status" value="1"/>
</dbReference>
<feature type="signal peptide" evidence="17">
    <location>
        <begin position="1"/>
        <end position="17"/>
    </location>
</feature>
<comment type="catalytic activity">
    <reaction evidence="16">
        <text>a phosphate monoester + H2O = an alcohol + phosphate</text>
        <dbReference type="Rhea" id="RHEA:15017"/>
        <dbReference type="ChEBI" id="CHEBI:15377"/>
        <dbReference type="ChEBI" id="CHEBI:30879"/>
        <dbReference type="ChEBI" id="CHEBI:43474"/>
        <dbReference type="ChEBI" id="CHEBI:67140"/>
        <dbReference type="EC" id="3.1.3.1"/>
    </reaction>
</comment>
<keyword evidence="11" id="KW-0325">Glycoprotein</keyword>
<evidence type="ECO:0000256" key="9">
    <source>
        <dbReference type="ARBA" id="ARBA00022842"/>
    </source>
</evidence>
<keyword evidence="8 14" id="KW-0862">Zinc</keyword>
<evidence type="ECO:0000256" key="2">
    <source>
        <dbReference type="ARBA" id="ARBA00005984"/>
    </source>
</evidence>
<dbReference type="InterPro" id="IPR018299">
    <property type="entry name" value="Alkaline_phosphatase_AS"/>
</dbReference>
<organism evidence="18 19">
    <name type="scientific">Clunio marinus</name>
    <dbReference type="NCBI Taxonomy" id="568069"/>
    <lineage>
        <taxon>Eukaryota</taxon>
        <taxon>Metazoa</taxon>
        <taxon>Ecdysozoa</taxon>
        <taxon>Arthropoda</taxon>
        <taxon>Hexapoda</taxon>
        <taxon>Insecta</taxon>
        <taxon>Pterygota</taxon>
        <taxon>Neoptera</taxon>
        <taxon>Endopterygota</taxon>
        <taxon>Diptera</taxon>
        <taxon>Nematocera</taxon>
        <taxon>Chironomoidea</taxon>
        <taxon>Chironomidae</taxon>
        <taxon>Clunio</taxon>
    </lineage>
</organism>
<dbReference type="STRING" id="568069.A0A1J1HM51"/>
<keyword evidence="5" id="KW-0336">GPI-anchor</keyword>
<dbReference type="InterPro" id="IPR017850">
    <property type="entry name" value="Alkaline_phosphatase_core_sf"/>
</dbReference>
<dbReference type="GO" id="GO:0004035">
    <property type="term" value="F:alkaline phosphatase activity"/>
    <property type="evidence" value="ECO:0007669"/>
    <property type="project" value="UniProtKB-EC"/>
</dbReference>
<keyword evidence="17" id="KW-0732">Signal</keyword>
<comment type="subcellular location">
    <subcellularLocation>
        <location evidence="1">Cell membrane</location>
        <topology evidence="1">Lipid-anchor</topology>
        <topology evidence="1">GPI-anchor</topology>
    </subcellularLocation>
</comment>
<comment type="similarity">
    <text evidence="2 15">Belongs to the alkaline phosphatase family.</text>
</comment>
<evidence type="ECO:0000256" key="10">
    <source>
        <dbReference type="ARBA" id="ARBA00023136"/>
    </source>
</evidence>
<keyword evidence="9 14" id="KW-0460">Magnesium</keyword>
<feature type="chain" id="PRO_5012498268" description="Alkaline phosphatase" evidence="17">
    <location>
        <begin position="18"/>
        <end position="537"/>
    </location>
</feature>
<evidence type="ECO:0000256" key="15">
    <source>
        <dbReference type="RuleBase" id="RU003946"/>
    </source>
</evidence>
<dbReference type="SUPFAM" id="SSF53649">
    <property type="entry name" value="Alkaline phosphatase-like"/>
    <property type="match status" value="1"/>
</dbReference>
<keyword evidence="19" id="KW-1185">Reference proteome</keyword>
<dbReference type="EMBL" id="CVRI01000011">
    <property type="protein sequence ID" value="CRK89152.1"/>
    <property type="molecule type" value="Genomic_DNA"/>
</dbReference>
<evidence type="ECO:0000256" key="4">
    <source>
        <dbReference type="ARBA" id="ARBA00022475"/>
    </source>
</evidence>
<evidence type="ECO:0000256" key="5">
    <source>
        <dbReference type="ARBA" id="ARBA00022622"/>
    </source>
</evidence>
<dbReference type="GO" id="GO:0005886">
    <property type="term" value="C:plasma membrane"/>
    <property type="evidence" value="ECO:0007669"/>
    <property type="project" value="UniProtKB-SubCell"/>
</dbReference>
<name>A0A1J1HM51_9DIPT</name>
<comment type="cofactor">
    <cofactor evidence="14">
        <name>Mg(2+)</name>
        <dbReference type="ChEBI" id="CHEBI:18420"/>
    </cofactor>
    <text evidence="14">Binds 1 Mg(2+) ion.</text>
</comment>
<dbReference type="CDD" id="cd16012">
    <property type="entry name" value="ALP"/>
    <property type="match status" value="1"/>
</dbReference>
<feature type="binding site" evidence="14">
    <location>
        <position position="390"/>
    </location>
    <ligand>
        <name>Zn(2+)</name>
        <dbReference type="ChEBI" id="CHEBI:29105"/>
        <label>2</label>
    </ligand>
</feature>
<keyword evidence="7 16" id="KW-0378">Hydrolase</keyword>
<keyword evidence="4" id="KW-1003">Cell membrane</keyword>
<accession>A0A1J1HM51</accession>
<dbReference type="OrthoDB" id="5818554at2759"/>
<feature type="binding site" evidence="14">
    <location>
        <position position="344"/>
    </location>
    <ligand>
        <name>Mg(2+)</name>
        <dbReference type="ChEBI" id="CHEBI:18420"/>
    </ligand>
</feature>
<dbReference type="EC" id="3.1.3.1" evidence="3 16"/>
<feature type="binding site" evidence="14">
    <location>
        <position position="353"/>
    </location>
    <ligand>
        <name>Zn(2+)</name>
        <dbReference type="ChEBI" id="CHEBI:29105"/>
        <label>1</label>
    </ligand>
</feature>
<dbReference type="SMART" id="SM00098">
    <property type="entry name" value="alkPPc"/>
    <property type="match status" value="1"/>
</dbReference>
<keyword evidence="12" id="KW-0449">Lipoprotein</keyword>
<dbReference type="InterPro" id="IPR001952">
    <property type="entry name" value="Alkaline_phosphatase"/>
</dbReference>
<evidence type="ECO:0000256" key="7">
    <source>
        <dbReference type="ARBA" id="ARBA00022801"/>
    </source>
</evidence>
<dbReference type="GO" id="GO:0046872">
    <property type="term" value="F:metal ion binding"/>
    <property type="evidence" value="ECO:0007669"/>
    <property type="project" value="UniProtKB-KW"/>
</dbReference>
<evidence type="ECO:0000256" key="11">
    <source>
        <dbReference type="ARBA" id="ARBA00023180"/>
    </source>
</evidence>
<dbReference type="FunFam" id="3.40.720.10:FF:000008">
    <property type="entry name" value="Alkaline phosphatase"/>
    <property type="match status" value="1"/>
</dbReference>
<evidence type="ECO:0000256" key="16">
    <source>
        <dbReference type="RuleBase" id="RU003947"/>
    </source>
</evidence>
<evidence type="ECO:0000256" key="8">
    <source>
        <dbReference type="ARBA" id="ARBA00022833"/>
    </source>
</evidence>
<keyword evidence="10" id="KW-0472">Membrane</keyword>
<evidence type="ECO:0000256" key="13">
    <source>
        <dbReference type="PIRSR" id="PIRSR601952-1"/>
    </source>
</evidence>
<dbReference type="AlphaFoldDB" id="A0A1J1HM51"/>
<reference evidence="18 19" key="1">
    <citation type="submission" date="2015-04" db="EMBL/GenBank/DDBJ databases">
        <authorList>
            <person name="Syromyatnikov M.Y."/>
            <person name="Popov V.N."/>
        </authorList>
    </citation>
    <scope>NUCLEOTIDE SEQUENCE [LARGE SCALE GENOMIC DNA]</scope>
</reference>
<evidence type="ECO:0000256" key="12">
    <source>
        <dbReference type="ARBA" id="ARBA00023288"/>
    </source>
</evidence>
<evidence type="ECO:0000256" key="14">
    <source>
        <dbReference type="PIRSR" id="PIRSR601952-2"/>
    </source>
</evidence>
<feature type="binding site" evidence="14">
    <location>
        <position position="349"/>
    </location>
    <ligand>
        <name>Zn(2+)</name>
        <dbReference type="ChEBI" id="CHEBI:29105"/>
        <label>1</label>
    </ligand>
</feature>
<feature type="binding site" evidence="14">
    <location>
        <position position="87"/>
    </location>
    <ligand>
        <name>Mg(2+)</name>
        <dbReference type="ChEBI" id="CHEBI:18420"/>
    </ligand>
</feature>
<feature type="active site" description="Phosphoserine intermediate" evidence="13">
    <location>
        <position position="131"/>
    </location>
</feature>
<gene>
    <name evidence="18" type="ORF">CLUMA_CG002913</name>
</gene>
<protein>
    <recommendedName>
        <fullName evidence="3 16">Alkaline phosphatase</fullName>
        <ecNumber evidence="3 16">3.1.3.1</ecNumber>
    </recommendedName>
</protein>
<feature type="binding site" evidence="14">
    <location>
        <position position="391"/>
    </location>
    <ligand>
        <name>Zn(2+)</name>
        <dbReference type="ChEBI" id="CHEBI:29105"/>
        <label>2</label>
    </ligand>
</feature>
<feature type="binding site" evidence="14">
    <location>
        <position position="196"/>
    </location>
    <ligand>
        <name>Mg(2+)</name>
        <dbReference type="ChEBI" id="CHEBI:18420"/>
    </ligand>
</feature>
<evidence type="ECO:0000256" key="3">
    <source>
        <dbReference type="ARBA" id="ARBA00012647"/>
    </source>
</evidence>
<dbReference type="PRINTS" id="PR00113">
    <property type="entry name" value="ALKPHPHTASE"/>
</dbReference>
<dbReference type="GO" id="GO:0098552">
    <property type="term" value="C:side of membrane"/>
    <property type="evidence" value="ECO:0007669"/>
    <property type="project" value="UniProtKB-KW"/>
</dbReference>
<dbReference type="Pfam" id="PF00245">
    <property type="entry name" value="Alk_phosphatase"/>
    <property type="match status" value="1"/>
</dbReference>
<dbReference type="Proteomes" id="UP000183832">
    <property type="component" value="Unassembled WGS sequence"/>
</dbReference>